<protein>
    <submittedName>
        <fullName evidence="2">Uncharacterized protein</fullName>
    </submittedName>
</protein>
<comment type="caution">
    <text evidence="2">The sequence shown here is derived from an EMBL/GenBank/DDBJ whole genome shotgun (WGS) entry which is preliminary data.</text>
</comment>
<proteinExistence type="predicted"/>
<organism evidence="2 3">
    <name type="scientific">Linum tenue</name>
    <dbReference type="NCBI Taxonomy" id="586396"/>
    <lineage>
        <taxon>Eukaryota</taxon>
        <taxon>Viridiplantae</taxon>
        <taxon>Streptophyta</taxon>
        <taxon>Embryophyta</taxon>
        <taxon>Tracheophyta</taxon>
        <taxon>Spermatophyta</taxon>
        <taxon>Magnoliopsida</taxon>
        <taxon>eudicotyledons</taxon>
        <taxon>Gunneridae</taxon>
        <taxon>Pentapetalae</taxon>
        <taxon>rosids</taxon>
        <taxon>fabids</taxon>
        <taxon>Malpighiales</taxon>
        <taxon>Linaceae</taxon>
        <taxon>Linum</taxon>
    </lineage>
</organism>
<gene>
    <name evidence="2" type="ORF">LITE_LOCUS34170</name>
</gene>
<reference evidence="2" key="1">
    <citation type="submission" date="2022-08" db="EMBL/GenBank/DDBJ databases">
        <authorList>
            <person name="Gutierrez-Valencia J."/>
        </authorList>
    </citation>
    <scope>NUCLEOTIDE SEQUENCE</scope>
</reference>
<sequence>EARGLLRPNVDGRQRRAPPQPGRNRRRPLIPPRSQIAGHQGLGPHHHIPGPILLQRPRSGLIRGRRAAQPHGRLVPPHRRRADLPPDADRRRRPGPRRRRRVRPRPLPRLRAHEERPRGSVHERGGSGDSLAGLLHRAVSGQDRVGFGPAGCAAARDEDQGSGCGEAGDRRRGEG</sequence>
<feature type="region of interest" description="Disordered" evidence="1">
    <location>
        <begin position="1"/>
        <end position="175"/>
    </location>
</feature>
<feature type="compositionally biased region" description="Basic and acidic residues" evidence="1">
    <location>
        <begin position="111"/>
        <end position="126"/>
    </location>
</feature>
<evidence type="ECO:0000313" key="3">
    <source>
        <dbReference type="Proteomes" id="UP001154282"/>
    </source>
</evidence>
<evidence type="ECO:0000256" key="1">
    <source>
        <dbReference type="SAM" id="MobiDB-lite"/>
    </source>
</evidence>
<dbReference type="EMBL" id="CAMGYJ010000008">
    <property type="protein sequence ID" value="CAI0459794.1"/>
    <property type="molecule type" value="Genomic_DNA"/>
</dbReference>
<feature type="non-terminal residue" evidence="2">
    <location>
        <position position="1"/>
    </location>
</feature>
<feature type="compositionally biased region" description="Basic residues" evidence="1">
    <location>
        <begin position="91"/>
        <end position="110"/>
    </location>
</feature>
<feature type="compositionally biased region" description="Basic and acidic residues" evidence="1">
    <location>
        <begin position="1"/>
        <end position="14"/>
    </location>
</feature>
<keyword evidence="3" id="KW-1185">Reference proteome</keyword>
<dbReference type="Proteomes" id="UP001154282">
    <property type="component" value="Unassembled WGS sequence"/>
</dbReference>
<accession>A0AAV0NMA6</accession>
<evidence type="ECO:0000313" key="2">
    <source>
        <dbReference type="EMBL" id="CAI0459794.1"/>
    </source>
</evidence>
<name>A0AAV0NMA6_9ROSI</name>
<dbReference type="AlphaFoldDB" id="A0AAV0NMA6"/>